<dbReference type="PROSITE" id="PS51892">
    <property type="entry name" value="SUBTILASE"/>
    <property type="match status" value="1"/>
</dbReference>
<keyword evidence="3 9" id="KW-0645">Protease</keyword>
<evidence type="ECO:0000256" key="10">
    <source>
        <dbReference type="RuleBase" id="RU003355"/>
    </source>
</evidence>
<dbReference type="InterPro" id="IPR034197">
    <property type="entry name" value="Peptidases_S8_3"/>
</dbReference>
<evidence type="ECO:0000259" key="14">
    <source>
        <dbReference type="Pfam" id="PF05922"/>
    </source>
</evidence>
<feature type="domain" description="PA" evidence="13">
    <location>
        <begin position="377"/>
        <end position="463"/>
    </location>
</feature>
<name>A0AAV7GJE0_DENCH</name>
<dbReference type="PROSITE" id="PS00138">
    <property type="entry name" value="SUBTILASE_SER"/>
    <property type="match status" value="1"/>
</dbReference>
<dbReference type="Pfam" id="PF00082">
    <property type="entry name" value="Peptidase_S8"/>
    <property type="match status" value="1"/>
</dbReference>
<accession>A0AAV7GJE0</accession>
<evidence type="ECO:0000256" key="11">
    <source>
        <dbReference type="SAM" id="SignalP"/>
    </source>
</evidence>
<sequence>MDRGSLLAICFHSALVFLVFIFHLLACAQLSPIAITDDHDANEIQLQTYIVHVQEPTSITKLSIEHLQEWHKSFLPNGTLDSGEPRIIYSYHHAISGFAAKLTRQELLFMRSRDGFIIAHTDNPTFLFTTYTPDFLALKHWGALWPESSHGEGIIIGVIDTGIHPIHPSFDDKGMPEPPIKWRGRCDLPPPATCNNKLIAATAFKGQLKPSPVDNSGHGTVTASISAGSFVHGAEVLGKANGTASGTAPRAHLAIYKAYYNNHGTESDLLAAIEQAIADGVDILSMSIGQEPKPLYESSVAKASFSAIRNNIFPCCAAGNFGPVASILSNDAPWCLTVGAATVDRRIRATVRLGNGMEMDGESSNQPETFDSKLMLPLVFPGDTGKPEALHCQRGSLRRSTVSGKIVLCVTDEYDNLERSETVKTAGGAAMIVMNRLADGYTTNADPHSIPASHVSNADGQKIQAYIRTTPNPTATIIFQGTQFGARPTPAVASFSSRGPSLNNGGILKPDVVAPGVNILAAWPTEVGPKKQGNSASTFNFASGTSMATPHVSGIAAMLKKLNPEWSPAAIKSAIMTTAYVRDRHGNAITDQNGGSNASFFAMGAGHVNPAKASDPGLVYDLQWQDYIPYLCGLGYTNDQLMAVTKDITDCSNIKKINAEEFNYPSIAMNLRTGESKTIIRMVTNVGEASSKYKLKIEEPNGVSIHVNPENLQFSRLQQVESFTVKFSAKPGPSKKGEVSEGSLTWISGCYIVRSSISISFT</sequence>
<dbReference type="InterPro" id="IPR023827">
    <property type="entry name" value="Peptidase_S8_Asp-AS"/>
</dbReference>
<dbReference type="InterPro" id="IPR036852">
    <property type="entry name" value="Peptidase_S8/S53_dom_sf"/>
</dbReference>
<evidence type="ECO:0000256" key="1">
    <source>
        <dbReference type="ARBA" id="ARBA00004613"/>
    </source>
</evidence>
<dbReference type="Gene3D" id="3.40.50.200">
    <property type="entry name" value="Peptidase S8/S53 domain"/>
    <property type="match status" value="1"/>
</dbReference>
<evidence type="ECO:0000256" key="6">
    <source>
        <dbReference type="ARBA" id="ARBA00022825"/>
    </source>
</evidence>
<keyword evidence="6 9" id="KW-0720">Serine protease</keyword>
<keyword evidence="5 9" id="KW-0378">Hydrolase</keyword>
<evidence type="ECO:0000256" key="5">
    <source>
        <dbReference type="ARBA" id="ARBA00022801"/>
    </source>
</evidence>
<dbReference type="GO" id="GO:0004252">
    <property type="term" value="F:serine-type endopeptidase activity"/>
    <property type="evidence" value="ECO:0007669"/>
    <property type="project" value="UniProtKB-UniRule"/>
</dbReference>
<dbReference type="Pfam" id="PF02225">
    <property type="entry name" value="PA"/>
    <property type="match status" value="1"/>
</dbReference>
<feature type="domain" description="Peptidase S8/S53" evidence="12">
    <location>
        <begin position="151"/>
        <end position="606"/>
    </location>
</feature>
<proteinExistence type="inferred from homology"/>
<evidence type="ECO:0000256" key="4">
    <source>
        <dbReference type="ARBA" id="ARBA00022729"/>
    </source>
</evidence>
<keyword evidence="7" id="KW-0325">Glycoprotein</keyword>
<evidence type="ECO:0000259" key="13">
    <source>
        <dbReference type="Pfam" id="PF02225"/>
    </source>
</evidence>
<comment type="caution">
    <text evidence="16">The sequence shown here is derived from an EMBL/GenBank/DDBJ whole genome shotgun (WGS) entry which is preliminary data.</text>
</comment>
<dbReference type="Gene3D" id="3.30.70.80">
    <property type="entry name" value="Peptidase S8 propeptide/proteinase inhibitor I9"/>
    <property type="match status" value="1"/>
</dbReference>
<feature type="active site" description="Charge relay system" evidence="8 9">
    <location>
        <position position="160"/>
    </location>
</feature>
<dbReference type="Pfam" id="PF05922">
    <property type="entry name" value="Inhibitor_I9"/>
    <property type="match status" value="1"/>
</dbReference>
<dbReference type="GO" id="GO:0006508">
    <property type="term" value="P:proteolysis"/>
    <property type="evidence" value="ECO:0007669"/>
    <property type="project" value="UniProtKB-KW"/>
</dbReference>
<dbReference type="CDD" id="cd02120">
    <property type="entry name" value="PA_subtilisin_like"/>
    <property type="match status" value="1"/>
</dbReference>
<dbReference type="Proteomes" id="UP000775213">
    <property type="component" value="Unassembled WGS sequence"/>
</dbReference>
<dbReference type="FunFam" id="3.50.30.30:FF:000005">
    <property type="entry name" value="subtilisin-like protease SBT1.5"/>
    <property type="match status" value="1"/>
</dbReference>
<dbReference type="SUPFAM" id="SSF52743">
    <property type="entry name" value="Subtilisin-like"/>
    <property type="match status" value="1"/>
</dbReference>
<feature type="active site" description="Charge relay system" evidence="8 9">
    <location>
        <position position="218"/>
    </location>
</feature>
<dbReference type="Gene3D" id="2.60.40.2310">
    <property type="match status" value="1"/>
</dbReference>
<feature type="active site" description="Charge relay system" evidence="8 9">
    <location>
        <position position="546"/>
    </location>
</feature>
<dbReference type="InterPro" id="IPR045051">
    <property type="entry name" value="SBT"/>
</dbReference>
<dbReference type="AlphaFoldDB" id="A0AAV7GJE0"/>
<dbReference type="Pfam" id="PF17766">
    <property type="entry name" value="fn3_6"/>
    <property type="match status" value="1"/>
</dbReference>
<keyword evidence="17" id="KW-1185">Reference proteome</keyword>
<dbReference type="InterPro" id="IPR041469">
    <property type="entry name" value="Subtilisin-like_FN3"/>
</dbReference>
<dbReference type="InterPro" id="IPR010259">
    <property type="entry name" value="S8pro/Inhibitor_I9"/>
</dbReference>
<evidence type="ECO:0000256" key="7">
    <source>
        <dbReference type="ARBA" id="ARBA00023180"/>
    </source>
</evidence>
<evidence type="ECO:0000256" key="2">
    <source>
        <dbReference type="ARBA" id="ARBA00011073"/>
    </source>
</evidence>
<gene>
    <name evidence="16" type="ORF">IEQ34_014232</name>
</gene>
<keyword evidence="4 11" id="KW-0732">Signal</keyword>
<dbReference type="PANTHER" id="PTHR10795">
    <property type="entry name" value="PROPROTEIN CONVERTASE SUBTILISIN/KEXIN"/>
    <property type="match status" value="1"/>
</dbReference>
<feature type="domain" description="Subtilisin-like protease fibronectin type-III" evidence="15">
    <location>
        <begin position="662"/>
        <end position="759"/>
    </location>
</feature>
<comment type="similarity">
    <text evidence="2 9 10">Belongs to the peptidase S8 family.</text>
</comment>
<evidence type="ECO:0008006" key="18">
    <source>
        <dbReference type="Google" id="ProtNLM"/>
    </source>
</evidence>
<dbReference type="InterPro" id="IPR037045">
    <property type="entry name" value="S8pro/Inhibitor_I9_sf"/>
</dbReference>
<evidence type="ECO:0000313" key="17">
    <source>
        <dbReference type="Proteomes" id="UP000775213"/>
    </source>
</evidence>
<evidence type="ECO:0000256" key="9">
    <source>
        <dbReference type="PROSITE-ProRule" id="PRU01240"/>
    </source>
</evidence>
<dbReference type="InterPro" id="IPR000209">
    <property type="entry name" value="Peptidase_S8/S53_dom"/>
</dbReference>
<comment type="subcellular location">
    <subcellularLocation>
        <location evidence="1">Secreted</location>
    </subcellularLocation>
</comment>
<evidence type="ECO:0000259" key="15">
    <source>
        <dbReference type="Pfam" id="PF17766"/>
    </source>
</evidence>
<organism evidence="16 17">
    <name type="scientific">Dendrobium chrysotoxum</name>
    <name type="common">Orchid</name>
    <dbReference type="NCBI Taxonomy" id="161865"/>
    <lineage>
        <taxon>Eukaryota</taxon>
        <taxon>Viridiplantae</taxon>
        <taxon>Streptophyta</taxon>
        <taxon>Embryophyta</taxon>
        <taxon>Tracheophyta</taxon>
        <taxon>Spermatophyta</taxon>
        <taxon>Magnoliopsida</taxon>
        <taxon>Liliopsida</taxon>
        <taxon>Asparagales</taxon>
        <taxon>Orchidaceae</taxon>
        <taxon>Epidendroideae</taxon>
        <taxon>Malaxideae</taxon>
        <taxon>Dendrobiinae</taxon>
        <taxon>Dendrobium</taxon>
    </lineage>
</organism>
<dbReference type="PROSITE" id="PS00136">
    <property type="entry name" value="SUBTILASE_ASP"/>
    <property type="match status" value="1"/>
</dbReference>
<evidence type="ECO:0000256" key="3">
    <source>
        <dbReference type="ARBA" id="ARBA00022670"/>
    </source>
</evidence>
<feature type="signal peptide" evidence="11">
    <location>
        <begin position="1"/>
        <end position="30"/>
    </location>
</feature>
<evidence type="ECO:0000259" key="12">
    <source>
        <dbReference type="Pfam" id="PF00082"/>
    </source>
</evidence>
<dbReference type="InterPro" id="IPR003137">
    <property type="entry name" value="PA_domain"/>
</dbReference>
<dbReference type="Gene3D" id="3.50.30.30">
    <property type="match status" value="1"/>
</dbReference>
<dbReference type="InterPro" id="IPR015500">
    <property type="entry name" value="Peptidase_S8_subtilisin-rel"/>
</dbReference>
<protein>
    <recommendedName>
        <fullName evidence="18">Subtilisin-like protease SBT1.2</fullName>
    </recommendedName>
</protein>
<reference evidence="16 17" key="1">
    <citation type="journal article" date="2021" name="Hortic Res">
        <title>Chromosome-scale assembly of the Dendrobium chrysotoxum genome enhances the understanding of orchid evolution.</title>
        <authorList>
            <person name="Zhang Y."/>
            <person name="Zhang G.Q."/>
            <person name="Zhang D."/>
            <person name="Liu X.D."/>
            <person name="Xu X.Y."/>
            <person name="Sun W.H."/>
            <person name="Yu X."/>
            <person name="Zhu X."/>
            <person name="Wang Z.W."/>
            <person name="Zhao X."/>
            <person name="Zhong W.Y."/>
            <person name="Chen H."/>
            <person name="Yin W.L."/>
            <person name="Huang T."/>
            <person name="Niu S.C."/>
            <person name="Liu Z.J."/>
        </authorList>
    </citation>
    <scope>NUCLEOTIDE SEQUENCE [LARGE SCALE GENOMIC DNA]</scope>
    <source>
        <strain evidence="16">Lindl</strain>
    </source>
</reference>
<evidence type="ECO:0000313" key="16">
    <source>
        <dbReference type="EMBL" id="KAH0456325.1"/>
    </source>
</evidence>
<evidence type="ECO:0000256" key="8">
    <source>
        <dbReference type="PIRSR" id="PIRSR615500-1"/>
    </source>
</evidence>
<dbReference type="GO" id="GO:0005576">
    <property type="term" value="C:extracellular region"/>
    <property type="evidence" value="ECO:0007669"/>
    <property type="project" value="UniProtKB-SubCell"/>
</dbReference>
<feature type="chain" id="PRO_5043451213" description="Subtilisin-like protease SBT1.2" evidence="11">
    <location>
        <begin position="31"/>
        <end position="762"/>
    </location>
</feature>
<dbReference type="PRINTS" id="PR00723">
    <property type="entry name" value="SUBTILISIN"/>
</dbReference>
<dbReference type="CDD" id="cd04852">
    <property type="entry name" value="Peptidases_S8_3"/>
    <property type="match status" value="1"/>
</dbReference>
<feature type="domain" description="Inhibitor I9" evidence="14">
    <location>
        <begin position="48"/>
        <end position="115"/>
    </location>
</feature>
<dbReference type="EMBL" id="JAGFBR010000013">
    <property type="protein sequence ID" value="KAH0456325.1"/>
    <property type="molecule type" value="Genomic_DNA"/>
</dbReference>
<dbReference type="InterPro" id="IPR023828">
    <property type="entry name" value="Peptidase_S8_Ser-AS"/>
</dbReference>